<dbReference type="EMBL" id="CP032157">
    <property type="protein sequence ID" value="AXY72827.1"/>
    <property type="molecule type" value="Genomic_DNA"/>
</dbReference>
<accession>A0A3B7MGV9</accession>
<reference evidence="1 2" key="1">
    <citation type="submission" date="2018-09" db="EMBL/GenBank/DDBJ databases">
        <title>Genome sequencing of strain 6GH32-13.</title>
        <authorList>
            <person name="Weon H.-Y."/>
            <person name="Heo J."/>
            <person name="Kwon S.-W."/>
        </authorList>
    </citation>
    <scope>NUCLEOTIDE SEQUENCE [LARGE SCALE GENOMIC DNA]</scope>
    <source>
        <strain evidence="1 2">5GH32-13</strain>
    </source>
</reference>
<dbReference type="RefSeq" id="WP_119048665.1">
    <property type="nucleotide sequence ID" value="NZ_CP032157.1"/>
</dbReference>
<dbReference type="AlphaFoldDB" id="A0A3B7MGV9"/>
<name>A0A3B7MGV9_9BACT</name>
<evidence type="ECO:0000313" key="1">
    <source>
        <dbReference type="EMBL" id="AXY72827.1"/>
    </source>
</evidence>
<evidence type="ECO:0000313" key="2">
    <source>
        <dbReference type="Proteomes" id="UP000263900"/>
    </source>
</evidence>
<dbReference type="OrthoDB" id="212459at2"/>
<dbReference type="KEGG" id="pseg:D3H65_02075"/>
<proteinExistence type="predicted"/>
<keyword evidence="2" id="KW-1185">Reference proteome</keyword>
<organism evidence="1 2">
    <name type="scientific">Paraflavitalea soli</name>
    <dbReference type="NCBI Taxonomy" id="2315862"/>
    <lineage>
        <taxon>Bacteria</taxon>
        <taxon>Pseudomonadati</taxon>
        <taxon>Bacteroidota</taxon>
        <taxon>Chitinophagia</taxon>
        <taxon>Chitinophagales</taxon>
        <taxon>Chitinophagaceae</taxon>
        <taxon>Paraflavitalea</taxon>
    </lineage>
</organism>
<dbReference type="Proteomes" id="UP000263900">
    <property type="component" value="Chromosome"/>
</dbReference>
<sequence>MVIIFQFTLTDIRSFGNFKVLNSPRWTGPNFDKEFVRGSGKMYENTRNRIPTRLGNINIWENYLCPTTKGIKIPRRLVIPELDHLQITNWFNHYFYDGKVLSKFQYCFDTANRRRLYNYRELELIIDRILDLNVSVRNKEFKYTEYKFSHLEKGLQELHLISTTNIKAINDKHKACIKTCMPQIFVSLNKNEGFQYAPDEITKIPIEGDSGSALHCWFQKSRNRTFKSWLLRNVGDFKDKKINTLKNGILRIHAEKECFSNVIQAIKDKKFSKSITPERSDSLQDYLHNKLKSISLTYKKIDTIEENSDEIERFIKQVYEDSYPTMAGLEEAMLKLNFRSQIRNNIIRNQQNEIDKIAELINTLREKYKKKHGHDYDFDLDPLNINLWRKVGASAAAEHPVDLTNYKRVTANSIFDVVKTICQQFQKLIEHNGLVEHLYDKNKKRRSERFPQLLFYAIAESYCSANRLDLNREINAGSGALDFKISSGKAKVNVEMKFSDNPKLIEGYTKQLTAYNAAEGVALNHSIYLILKVGTRGNSKIEALTNLINEKAKNGEKFATLIVIDAILKPSASKL</sequence>
<protein>
    <submittedName>
        <fullName evidence="1">Uncharacterized protein</fullName>
    </submittedName>
</protein>
<gene>
    <name evidence="1" type="ORF">D3H65_02075</name>
</gene>